<keyword evidence="5" id="KW-1185">Reference proteome</keyword>
<sequence length="233" mass="24811">MTRHPLDRPVWSALTTRQRDLAVGDDLARRFDPEIGPFAAVAADDPEHLARLGELVAAHGPVVLLQRDAIPLPPGTTTRLAARGLQLVLDRLRAVPATSDLVPLTAADAAEMVALAKLTVPGPFESRTPELGGFLGVRVDGRLVAMAGERMKPEGFAEVSGVCTHPDHRGHGYAAMLSAAMADRIVTRGETPFLHVYATNRAAIGLYERLGFELRTPVEVLALEPAPSSAPAT</sequence>
<evidence type="ECO:0000313" key="5">
    <source>
        <dbReference type="Proteomes" id="UP000293865"/>
    </source>
</evidence>
<accession>A0A4Q2L872</accession>
<dbReference type="GO" id="GO:0016747">
    <property type="term" value="F:acyltransferase activity, transferring groups other than amino-acyl groups"/>
    <property type="evidence" value="ECO:0007669"/>
    <property type="project" value="InterPro"/>
</dbReference>
<dbReference type="InterPro" id="IPR000182">
    <property type="entry name" value="GNAT_dom"/>
</dbReference>
<dbReference type="AlphaFoldDB" id="A0A4Q2L872"/>
<reference evidence="4 5" key="1">
    <citation type="submission" date="2019-01" db="EMBL/GenBank/DDBJ databases">
        <title>Agromyces.</title>
        <authorList>
            <person name="Li J."/>
        </authorList>
    </citation>
    <scope>NUCLEOTIDE SEQUENCE [LARGE SCALE GENOMIC DNA]</scope>
    <source>
        <strain evidence="4 5">DSM 15934</strain>
    </source>
</reference>
<dbReference type="InterPro" id="IPR016181">
    <property type="entry name" value="Acyl_CoA_acyltransferase"/>
</dbReference>
<dbReference type="PROSITE" id="PS51186">
    <property type="entry name" value="GNAT"/>
    <property type="match status" value="1"/>
</dbReference>
<dbReference type="InterPro" id="IPR013653">
    <property type="entry name" value="GCN5-like_dom"/>
</dbReference>
<dbReference type="Gene3D" id="3.40.630.30">
    <property type="match status" value="1"/>
</dbReference>
<protein>
    <submittedName>
        <fullName evidence="4">GNAT family N-acetyltransferase</fullName>
    </submittedName>
</protein>
<dbReference type="CDD" id="cd04301">
    <property type="entry name" value="NAT_SF"/>
    <property type="match status" value="1"/>
</dbReference>
<evidence type="ECO:0000313" key="4">
    <source>
        <dbReference type="EMBL" id="RXZ73250.1"/>
    </source>
</evidence>
<dbReference type="Proteomes" id="UP000293865">
    <property type="component" value="Unassembled WGS sequence"/>
</dbReference>
<dbReference type="RefSeq" id="WP_129518952.1">
    <property type="nucleotide sequence ID" value="NZ_SDPN01000001.1"/>
</dbReference>
<evidence type="ECO:0000256" key="2">
    <source>
        <dbReference type="ARBA" id="ARBA00023315"/>
    </source>
</evidence>
<dbReference type="PANTHER" id="PTHR43420">
    <property type="entry name" value="ACETYLTRANSFERASE"/>
    <property type="match status" value="1"/>
</dbReference>
<dbReference type="PANTHER" id="PTHR43420:SF3">
    <property type="entry name" value="N-ACETYLTRANSFERASE DOMAIN-CONTAINING PROTEIN"/>
    <property type="match status" value="1"/>
</dbReference>
<comment type="caution">
    <text evidence="4">The sequence shown here is derived from an EMBL/GenBank/DDBJ whole genome shotgun (WGS) entry which is preliminary data.</text>
</comment>
<dbReference type="SUPFAM" id="SSF55729">
    <property type="entry name" value="Acyl-CoA N-acyltransferases (Nat)"/>
    <property type="match status" value="1"/>
</dbReference>
<dbReference type="InterPro" id="IPR050680">
    <property type="entry name" value="YpeA/RimI_acetyltransf"/>
</dbReference>
<evidence type="ECO:0000256" key="1">
    <source>
        <dbReference type="ARBA" id="ARBA00022679"/>
    </source>
</evidence>
<name>A0A4Q2L872_9MICO</name>
<evidence type="ECO:0000259" key="3">
    <source>
        <dbReference type="PROSITE" id="PS51186"/>
    </source>
</evidence>
<gene>
    <name evidence="4" type="ORF">ESP51_00675</name>
</gene>
<proteinExistence type="predicted"/>
<dbReference type="EMBL" id="SDPN01000001">
    <property type="protein sequence ID" value="RXZ73250.1"/>
    <property type="molecule type" value="Genomic_DNA"/>
</dbReference>
<keyword evidence="2" id="KW-0012">Acyltransferase</keyword>
<organism evidence="4 5">
    <name type="scientific">Agromyces albus</name>
    <dbReference type="NCBI Taxonomy" id="205332"/>
    <lineage>
        <taxon>Bacteria</taxon>
        <taxon>Bacillati</taxon>
        <taxon>Actinomycetota</taxon>
        <taxon>Actinomycetes</taxon>
        <taxon>Micrococcales</taxon>
        <taxon>Microbacteriaceae</taxon>
        <taxon>Agromyces</taxon>
    </lineage>
</organism>
<keyword evidence="1 4" id="KW-0808">Transferase</keyword>
<feature type="domain" description="N-acetyltransferase" evidence="3">
    <location>
        <begin position="99"/>
        <end position="233"/>
    </location>
</feature>
<dbReference type="Pfam" id="PF08445">
    <property type="entry name" value="FR47"/>
    <property type="match status" value="1"/>
</dbReference>
<dbReference type="OrthoDB" id="9797456at2"/>